<protein>
    <recommendedName>
        <fullName evidence="5">HTH myb-type domain-containing protein</fullName>
    </recommendedName>
</protein>
<dbReference type="PANTHER" id="PTHR31314:SF164">
    <property type="entry name" value="HTH MYB-TYPE DOMAIN-CONTAINING PROTEIN"/>
    <property type="match status" value="1"/>
</dbReference>
<dbReference type="InterPro" id="IPR009057">
    <property type="entry name" value="Homeodomain-like_sf"/>
</dbReference>
<dbReference type="InterPro" id="IPR006447">
    <property type="entry name" value="Myb_dom_plants"/>
</dbReference>
<evidence type="ECO:0000256" key="2">
    <source>
        <dbReference type="ARBA" id="ARBA00023163"/>
    </source>
</evidence>
<dbReference type="Pfam" id="PF00249">
    <property type="entry name" value="Myb_DNA-binding"/>
    <property type="match status" value="1"/>
</dbReference>
<evidence type="ECO:0000256" key="3">
    <source>
        <dbReference type="ARBA" id="ARBA00023242"/>
    </source>
</evidence>
<reference evidence="6" key="1">
    <citation type="submission" date="2020-06" db="EMBL/GenBank/DDBJ databases">
        <title>WGS assembly of Ceratodon purpureus strain R40.</title>
        <authorList>
            <person name="Carey S.B."/>
            <person name="Jenkins J."/>
            <person name="Shu S."/>
            <person name="Lovell J.T."/>
            <person name="Sreedasyam A."/>
            <person name="Maumus F."/>
            <person name="Tiley G.P."/>
            <person name="Fernandez-Pozo N."/>
            <person name="Barry K."/>
            <person name="Chen C."/>
            <person name="Wang M."/>
            <person name="Lipzen A."/>
            <person name="Daum C."/>
            <person name="Saski C.A."/>
            <person name="Payton A.C."/>
            <person name="Mcbreen J.C."/>
            <person name="Conrad R.E."/>
            <person name="Kollar L.M."/>
            <person name="Olsson S."/>
            <person name="Huttunen S."/>
            <person name="Landis J.B."/>
            <person name="Wickett N.J."/>
            <person name="Johnson M.G."/>
            <person name="Rensing S.A."/>
            <person name="Grimwood J."/>
            <person name="Schmutz J."/>
            <person name="Mcdaniel S.F."/>
        </authorList>
    </citation>
    <scope>NUCLEOTIDE SEQUENCE</scope>
    <source>
        <strain evidence="6">R40</strain>
    </source>
</reference>
<comment type="caution">
    <text evidence="6">The sequence shown here is derived from an EMBL/GenBank/DDBJ whole genome shotgun (WGS) entry which is preliminary data.</text>
</comment>
<keyword evidence="7" id="KW-1185">Reference proteome</keyword>
<dbReference type="FunFam" id="1.10.10.60:FF:000002">
    <property type="entry name" value="Myb family transcription factor"/>
    <property type="match status" value="1"/>
</dbReference>
<dbReference type="GO" id="GO:0003700">
    <property type="term" value="F:DNA-binding transcription factor activity"/>
    <property type="evidence" value="ECO:0007669"/>
    <property type="project" value="InterPro"/>
</dbReference>
<feature type="region of interest" description="Disordered" evidence="4">
    <location>
        <begin position="393"/>
        <end position="553"/>
    </location>
</feature>
<dbReference type="PROSITE" id="PS51294">
    <property type="entry name" value="HTH_MYB"/>
    <property type="match status" value="1"/>
</dbReference>
<dbReference type="PANTHER" id="PTHR31314">
    <property type="entry name" value="MYB FAMILY TRANSCRIPTION FACTOR PHL7-LIKE"/>
    <property type="match status" value="1"/>
</dbReference>
<dbReference type="EMBL" id="CM026421">
    <property type="protein sequence ID" value="KAG0593116.1"/>
    <property type="molecule type" value="Genomic_DNA"/>
</dbReference>
<feature type="compositionally biased region" description="Polar residues" evidence="4">
    <location>
        <begin position="357"/>
        <end position="379"/>
    </location>
</feature>
<sequence length="553" mass="61099">MQGQVDYSSGSDGGGQAPKWGENPNSGKHRNSSSSGEFTPERSSESQNAGSGGSPRSGYQGTFSGGSGRSGGTVRQYVRSKMPRLRWTPDLHHCFVLAVERLGGQDRATPKLVLQLMDVKGLTIAHVKSHLQMYRSMKNDESGQGGLGAGDQMMGEQGASDMTLLNSPFGLQRRDQFQMRDSDTSVPGFSNYLQRQASIVQHSDHHPVVSSRHDGQGEWASHRAYQGGSGPPTGHRDWSEDEIQLVEWTKREQGLGKGIAHMASGSFSDQSRTDMQEDQWSARPSNSVSLGDWERKRQLPDISLGGRFAAFQEGPWLQPGATNPATALPQQLEVLKRQEIASEWDRWRAHGARQDWPRQQSSRHNVNVTSSDEPNSTTLENSRIHFKQLLDHSCSSSNVQEKQQQATREDEVTHRSPGWPALFGSASDHITAQRGPQRPAERSRPFSESDADTSSPWTFMPRQREQGTASTRSNMDREPDGTTLSLYPYSSRTTEQNSSSSPPSHPRHHHPMSLPDINEDHHDSHSLAQSEAVQSSPRDRITLDLTMSIGAPG</sequence>
<dbReference type="GO" id="GO:0003677">
    <property type="term" value="F:DNA binding"/>
    <property type="evidence" value="ECO:0007669"/>
    <property type="project" value="InterPro"/>
</dbReference>
<feature type="compositionally biased region" description="Polar residues" evidence="4">
    <location>
        <begin position="526"/>
        <end position="536"/>
    </location>
</feature>
<dbReference type="InterPro" id="IPR001005">
    <property type="entry name" value="SANT/Myb"/>
</dbReference>
<dbReference type="NCBIfam" id="TIGR01557">
    <property type="entry name" value="myb_SHAQKYF"/>
    <property type="match status" value="1"/>
</dbReference>
<dbReference type="Proteomes" id="UP000822688">
    <property type="component" value="Chromosome 1"/>
</dbReference>
<dbReference type="AlphaFoldDB" id="A0A8T0JCQ2"/>
<evidence type="ECO:0000256" key="1">
    <source>
        <dbReference type="ARBA" id="ARBA00023015"/>
    </source>
</evidence>
<name>A0A8T0JCQ2_CERPU</name>
<dbReference type="InterPro" id="IPR046955">
    <property type="entry name" value="PHR1-like"/>
</dbReference>
<keyword evidence="1" id="KW-0805">Transcription regulation</keyword>
<organism evidence="6 7">
    <name type="scientific">Ceratodon purpureus</name>
    <name type="common">Fire moss</name>
    <name type="synonym">Dicranum purpureum</name>
    <dbReference type="NCBI Taxonomy" id="3225"/>
    <lineage>
        <taxon>Eukaryota</taxon>
        <taxon>Viridiplantae</taxon>
        <taxon>Streptophyta</taxon>
        <taxon>Embryophyta</taxon>
        <taxon>Bryophyta</taxon>
        <taxon>Bryophytina</taxon>
        <taxon>Bryopsida</taxon>
        <taxon>Dicranidae</taxon>
        <taxon>Pseudoditrichales</taxon>
        <taxon>Ditrichaceae</taxon>
        <taxon>Ceratodon</taxon>
    </lineage>
</organism>
<evidence type="ECO:0000313" key="7">
    <source>
        <dbReference type="Proteomes" id="UP000822688"/>
    </source>
</evidence>
<proteinExistence type="predicted"/>
<keyword evidence="3" id="KW-0539">Nucleus</keyword>
<gene>
    <name evidence="6" type="ORF">KC19_1G306100</name>
</gene>
<feature type="domain" description="HTH myb-type" evidence="5">
    <location>
        <begin position="79"/>
        <end position="139"/>
    </location>
</feature>
<feature type="compositionally biased region" description="Polar residues" evidence="4">
    <location>
        <begin position="393"/>
        <end position="406"/>
    </location>
</feature>
<evidence type="ECO:0000259" key="5">
    <source>
        <dbReference type="PROSITE" id="PS51294"/>
    </source>
</evidence>
<keyword evidence="2" id="KW-0804">Transcription</keyword>
<feature type="compositionally biased region" description="Polar residues" evidence="4">
    <location>
        <begin position="1"/>
        <end position="10"/>
    </location>
</feature>
<dbReference type="Gene3D" id="1.10.10.60">
    <property type="entry name" value="Homeodomain-like"/>
    <property type="match status" value="1"/>
</dbReference>
<evidence type="ECO:0000256" key="4">
    <source>
        <dbReference type="SAM" id="MobiDB-lite"/>
    </source>
</evidence>
<feature type="region of interest" description="Disordered" evidence="4">
    <location>
        <begin position="351"/>
        <end position="379"/>
    </location>
</feature>
<evidence type="ECO:0000313" key="6">
    <source>
        <dbReference type="EMBL" id="KAG0593116.1"/>
    </source>
</evidence>
<accession>A0A8T0JCQ2</accession>
<feature type="region of interest" description="Disordered" evidence="4">
    <location>
        <begin position="1"/>
        <end position="74"/>
    </location>
</feature>
<dbReference type="InterPro" id="IPR017930">
    <property type="entry name" value="Myb_dom"/>
</dbReference>
<dbReference type="SUPFAM" id="SSF46689">
    <property type="entry name" value="Homeodomain-like"/>
    <property type="match status" value="1"/>
</dbReference>
<feature type="compositionally biased region" description="Low complexity" evidence="4">
    <location>
        <begin position="490"/>
        <end position="502"/>
    </location>
</feature>